<dbReference type="EMBL" id="JBHUMP010000002">
    <property type="protein sequence ID" value="MFD2738409.1"/>
    <property type="molecule type" value="Genomic_DNA"/>
</dbReference>
<comment type="caution">
    <text evidence="2">The sequence shown here is derived from an EMBL/GenBank/DDBJ whole genome shotgun (WGS) entry which is preliminary data.</text>
</comment>
<organism evidence="2 3">
    <name type="scientific">Sulfitobacter aestuarii</name>
    <dbReference type="NCBI Taxonomy" id="2161676"/>
    <lineage>
        <taxon>Bacteria</taxon>
        <taxon>Pseudomonadati</taxon>
        <taxon>Pseudomonadota</taxon>
        <taxon>Alphaproteobacteria</taxon>
        <taxon>Rhodobacterales</taxon>
        <taxon>Roseobacteraceae</taxon>
        <taxon>Sulfitobacter</taxon>
    </lineage>
</organism>
<keyword evidence="1" id="KW-0472">Membrane</keyword>
<evidence type="ECO:0000313" key="2">
    <source>
        <dbReference type="EMBL" id="MFD2738409.1"/>
    </source>
</evidence>
<proteinExistence type="predicted"/>
<accession>A0ABW5TY76</accession>
<reference evidence="3" key="1">
    <citation type="journal article" date="2019" name="Int. J. Syst. Evol. Microbiol.">
        <title>The Global Catalogue of Microorganisms (GCM) 10K type strain sequencing project: providing services to taxonomists for standard genome sequencing and annotation.</title>
        <authorList>
            <consortium name="The Broad Institute Genomics Platform"/>
            <consortium name="The Broad Institute Genome Sequencing Center for Infectious Disease"/>
            <person name="Wu L."/>
            <person name="Ma J."/>
        </authorList>
    </citation>
    <scope>NUCLEOTIDE SEQUENCE [LARGE SCALE GENOMIC DNA]</scope>
    <source>
        <strain evidence="3">TISTR 2562</strain>
    </source>
</reference>
<evidence type="ECO:0000313" key="3">
    <source>
        <dbReference type="Proteomes" id="UP001597474"/>
    </source>
</evidence>
<dbReference type="RefSeq" id="WP_386371124.1">
    <property type="nucleotide sequence ID" value="NZ_JBHUMP010000002.1"/>
</dbReference>
<keyword evidence="1" id="KW-0812">Transmembrane</keyword>
<gene>
    <name evidence="2" type="ORF">ACFSUD_02390</name>
</gene>
<feature type="transmembrane region" description="Helical" evidence="1">
    <location>
        <begin position="26"/>
        <end position="48"/>
    </location>
</feature>
<sequence length="200" mass="22958">MLRAKLNTTRRALRRSAFLTREDGNITIEAMIMMPLLFWTYLAMFTFFDAFHQNSLNQKAAFTIGDAISRETNPINDAYLDGAKGLFDYLVHARGDSSLRVSSIRYDLTTDKFYRDWSQVRGSVPPLSNDDVAQAHAWLPAMPDREYVVLVETWNNFEPVFNVGLEQRDIHNVVFTRPRYASCVLWDDGGEDTENTCISD</sequence>
<protein>
    <submittedName>
        <fullName evidence="2">TadE/TadG family type IV pilus assembly protein</fullName>
    </submittedName>
</protein>
<dbReference type="Proteomes" id="UP001597474">
    <property type="component" value="Unassembled WGS sequence"/>
</dbReference>
<evidence type="ECO:0000256" key="1">
    <source>
        <dbReference type="SAM" id="Phobius"/>
    </source>
</evidence>
<keyword evidence="3" id="KW-1185">Reference proteome</keyword>
<name>A0ABW5TY76_9RHOB</name>
<keyword evidence="1" id="KW-1133">Transmembrane helix</keyword>